<sequence length="320" mass="37034">MEKENQFNYYYGIEAEQFAFFRIPKALIQEARFKGLSTDAKLLYGLMLDRMSLSMKNGWLDDQNRVYIIYTLENVMADLQCGKDKGVKILAELDTVKGIGLIERKKRGLGKPAIIYVKNFITSKPALSALEGPTAENQKSKDENNRMPEVGKTEVISTKKQNSESQETRSLDFGEKDSIYTELSEIYKSQNNPINPSKVDGIICFMEKIKENIDYAYYMEHGNVREKELVEELYQLICDIVCVEREYVTIGGVPYPYALVKEKFLKIRQPHIEYVLESMKKMTAKIGNIRAYLLTTLYYAPTTINFYYQQEMQKDLYGND</sequence>
<organism evidence="4 5">
    <name type="scientific">Anaerotignum lactatifermentans DSM 14214</name>
    <dbReference type="NCBI Taxonomy" id="1121323"/>
    <lineage>
        <taxon>Bacteria</taxon>
        <taxon>Bacillati</taxon>
        <taxon>Bacillota</taxon>
        <taxon>Clostridia</taxon>
        <taxon>Lachnospirales</taxon>
        <taxon>Anaerotignaceae</taxon>
        <taxon>Anaerotignum</taxon>
    </lineage>
</organism>
<keyword evidence="5" id="KW-1185">Reference proteome</keyword>
<reference evidence="4 5" key="1">
    <citation type="submission" date="2016-11" db="EMBL/GenBank/DDBJ databases">
        <authorList>
            <person name="Jaros S."/>
            <person name="Januszkiewicz K."/>
            <person name="Wedrychowicz H."/>
        </authorList>
    </citation>
    <scope>NUCLEOTIDE SEQUENCE [LARGE SCALE GENOMIC DNA]</scope>
    <source>
        <strain evidence="4 5">DSM 14214</strain>
    </source>
</reference>
<dbReference type="InterPro" id="IPR046059">
    <property type="entry name" value="DUF6017"/>
</dbReference>
<dbReference type="InterPro" id="IPR010724">
    <property type="entry name" value="RepA_N"/>
</dbReference>
<feature type="region of interest" description="Disordered" evidence="1">
    <location>
        <begin position="131"/>
        <end position="171"/>
    </location>
</feature>
<dbReference type="AlphaFoldDB" id="A0A1M6SXE0"/>
<dbReference type="Proteomes" id="UP000183975">
    <property type="component" value="Unassembled WGS sequence"/>
</dbReference>
<dbReference type="Pfam" id="PF06970">
    <property type="entry name" value="RepA_N"/>
    <property type="match status" value="1"/>
</dbReference>
<feature type="compositionally biased region" description="Basic and acidic residues" evidence="1">
    <location>
        <begin position="138"/>
        <end position="152"/>
    </location>
</feature>
<feature type="compositionally biased region" description="Polar residues" evidence="1">
    <location>
        <begin position="155"/>
        <end position="165"/>
    </location>
</feature>
<feature type="domain" description="DUF6017" evidence="3">
    <location>
        <begin position="202"/>
        <end position="316"/>
    </location>
</feature>
<proteinExistence type="predicted"/>
<accession>A0A1M6SXE0</accession>
<evidence type="ECO:0000313" key="5">
    <source>
        <dbReference type="Proteomes" id="UP000183975"/>
    </source>
</evidence>
<name>A0A1M6SXE0_9FIRM</name>
<dbReference type="EMBL" id="FRAH01000029">
    <property type="protein sequence ID" value="SHK49238.1"/>
    <property type="molecule type" value="Genomic_DNA"/>
</dbReference>
<gene>
    <name evidence="4" type="ORF">SAMN02745138_01821</name>
</gene>
<evidence type="ECO:0000259" key="2">
    <source>
        <dbReference type="Pfam" id="PF06970"/>
    </source>
</evidence>
<evidence type="ECO:0000313" key="4">
    <source>
        <dbReference type="EMBL" id="SHK49238.1"/>
    </source>
</evidence>
<protein>
    <submittedName>
        <fullName evidence="4">Replication initiator protein A (RepA) N-terminus</fullName>
    </submittedName>
</protein>
<dbReference type="Pfam" id="PF19481">
    <property type="entry name" value="DUF6017"/>
    <property type="match status" value="1"/>
</dbReference>
<dbReference type="RefSeq" id="WP_072851105.1">
    <property type="nucleotide sequence ID" value="NZ_FRAH01000029.1"/>
</dbReference>
<evidence type="ECO:0000259" key="3">
    <source>
        <dbReference type="Pfam" id="PF19481"/>
    </source>
</evidence>
<evidence type="ECO:0000256" key="1">
    <source>
        <dbReference type="SAM" id="MobiDB-lite"/>
    </source>
</evidence>
<dbReference type="OrthoDB" id="9803733at2"/>
<feature type="domain" description="Replication initiator A N-terminal" evidence="2">
    <location>
        <begin position="19"/>
        <end position="93"/>
    </location>
</feature>